<accession>A0AC35G9A0</accession>
<proteinExistence type="predicted"/>
<organism evidence="1 2">
    <name type="scientific">Panagrolaimus sp. PS1159</name>
    <dbReference type="NCBI Taxonomy" id="55785"/>
    <lineage>
        <taxon>Eukaryota</taxon>
        <taxon>Metazoa</taxon>
        <taxon>Ecdysozoa</taxon>
        <taxon>Nematoda</taxon>
        <taxon>Chromadorea</taxon>
        <taxon>Rhabditida</taxon>
        <taxon>Tylenchina</taxon>
        <taxon>Panagrolaimomorpha</taxon>
        <taxon>Panagrolaimoidea</taxon>
        <taxon>Panagrolaimidae</taxon>
        <taxon>Panagrolaimus</taxon>
    </lineage>
</organism>
<evidence type="ECO:0000313" key="1">
    <source>
        <dbReference type="Proteomes" id="UP000887580"/>
    </source>
</evidence>
<dbReference type="WBParaSite" id="PS1159_v2.g24810.t1">
    <property type="protein sequence ID" value="PS1159_v2.g24810.t1"/>
    <property type="gene ID" value="PS1159_v2.g24810"/>
</dbReference>
<name>A0AC35G9A0_9BILA</name>
<evidence type="ECO:0000313" key="2">
    <source>
        <dbReference type="WBParaSite" id="PS1159_v2.g24810.t1"/>
    </source>
</evidence>
<sequence>MSSAVTRTIQQLSSFAQKQQIVSTRTFYQNPYYARFKKFKVSPDFHKQSTGLTGLMVEERPHHMLKLIYGRLLRALQDIPATSAYRRYTEETIMHRLTLVENESDIQTLEEKIGMGQIEEVIEQAQAELETTRAIIESKAWEPLIEAPAQNQWRWPIA</sequence>
<dbReference type="Proteomes" id="UP000887580">
    <property type="component" value="Unplaced"/>
</dbReference>
<reference evidence="2" key="1">
    <citation type="submission" date="2022-11" db="UniProtKB">
        <authorList>
            <consortium name="WormBaseParasite"/>
        </authorList>
    </citation>
    <scope>IDENTIFICATION</scope>
</reference>
<protein>
    <submittedName>
        <fullName evidence="2">Uncharacterized protein</fullName>
    </submittedName>
</protein>